<proteinExistence type="inferred from homology"/>
<dbReference type="RefSeq" id="WP_114591444.1">
    <property type="nucleotide sequence ID" value="NZ_CP031165.1"/>
</dbReference>
<dbReference type="AlphaFoldDB" id="A0A346XXA7"/>
<gene>
    <name evidence="4" type="ORF">DVS28_a2172</name>
</gene>
<dbReference type="Pfam" id="PF03795">
    <property type="entry name" value="YCII"/>
    <property type="match status" value="1"/>
</dbReference>
<evidence type="ECO:0000256" key="2">
    <source>
        <dbReference type="SAM" id="MobiDB-lite"/>
    </source>
</evidence>
<dbReference type="InterPro" id="IPR005545">
    <property type="entry name" value="YCII"/>
</dbReference>
<accession>A0A346XXA7</accession>
<feature type="domain" description="YCII-related" evidence="3">
    <location>
        <begin position="4"/>
        <end position="103"/>
    </location>
</feature>
<evidence type="ECO:0000256" key="1">
    <source>
        <dbReference type="ARBA" id="ARBA00007689"/>
    </source>
</evidence>
<feature type="region of interest" description="Disordered" evidence="2">
    <location>
        <begin position="1"/>
        <end position="20"/>
    </location>
</feature>
<dbReference type="EMBL" id="CP031165">
    <property type="protein sequence ID" value="AXV06854.1"/>
    <property type="molecule type" value="Genomic_DNA"/>
</dbReference>
<dbReference type="PANTHER" id="PTHR35174">
    <property type="entry name" value="BLL7171 PROTEIN-RELATED"/>
    <property type="match status" value="1"/>
</dbReference>
<comment type="similarity">
    <text evidence="1">Belongs to the YciI family.</text>
</comment>
<evidence type="ECO:0000259" key="3">
    <source>
        <dbReference type="Pfam" id="PF03795"/>
    </source>
</evidence>
<dbReference type="KEGG" id="euz:DVS28_a2172"/>
<dbReference type="Proteomes" id="UP000264006">
    <property type="component" value="Chromosome"/>
</dbReference>
<dbReference type="InterPro" id="IPR011008">
    <property type="entry name" value="Dimeric_a/b-barrel"/>
</dbReference>
<dbReference type="OrthoDB" id="668782at2"/>
<sequence>MPHYMLSVHMDPTQERPPMTEEDMAGHMTALEALETDMHDKGAWLFSARMHGPESASVVHHRDGTRAVTDGPYIETKEHLGGFYVITAADLDEALEWADRTSATVGMPIEVRPFAGFSEEPHRTQ</sequence>
<protein>
    <submittedName>
        <fullName evidence="4">PhnB protein</fullName>
    </submittedName>
</protein>
<keyword evidence="5" id="KW-1185">Reference proteome</keyword>
<dbReference type="Gene3D" id="3.30.70.1060">
    <property type="entry name" value="Dimeric alpha+beta barrel"/>
    <property type="match status" value="1"/>
</dbReference>
<evidence type="ECO:0000313" key="5">
    <source>
        <dbReference type="Proteomes" id="UP000264006"/>
    </source>
</evidence>
<evidence type="ECO:0000313" key="4">
    <source>
        <dbReference type="EMBL" id="AXV06854.1"/>
    </source>
</evidence>
<name>A0A346XXA7_9ACTN</name>
<reference evidence="4 5" key="1">
    <citation type="submission" date="2018-09" db="EMBL/GenBank/DDBJ databases">
        <title>Complete genome sequence of Euzebya sp. DY32-46 isolated from seawater of Pacific Ocean.</title>
        <authorList>
            <person name="Xu L."/>
            <person name="Wu Y.-H."/>
            <person name="Xu X.-W."/>
        </authorList>
    </citation>
    <scope>NUCLEOTIDE SEQUENCE [LARGE SCALE GENOMIC DNA]</scope>
    <source>
        <strain evidence="4 5">DY32-46</strain>
    </source>
</reference>
<dbReference type="PANTHER" id="PTHR35174:SF3">
    <property type="entry name" value="BLL7171 PROTEIN"/>
    <property type="match status" value="1"/>
</dbReference>
<dbReference type="SUPFAM" id="SSF54909">
    <property type="entry name" value="Dimeric alpha+beta barrel"/>
    <property type="match status" value="1"/>
</dbReference>
<organism evidence="4 5">
    <name type="scientific">Euzebya pacifica</name>
    <dbReference type="NCBI Taxonomy" id="1608957"/>
    <lineage>
        <taxon>Bacteria</taxon>
        <taxon>Bacillati</taxon>
        <taxon>Actinomycetota</taxon>
        <taxon>Nitriliruptoria</taxon>
        <taxon>Euzebyales</taxon>
    </lineage>
</organism>